<feature type="domain" description="Dit-like phage tail protein N-terminal" evidence="2">
    <location>
        <begin position="24"/>
        <end position="207"/>
    </location>
</feature>
<dbReference type="Pfam" id="PF21821">
    <property type="entry name" value="Dit_like"/>
    <property type="match status" value="1"/>
</dbReference>
<evidence type="ECO:0000313" key="3">
    <source>
        <dbReference type="EMBL" id="EUD10109.1"/>
    </source>
</evidence>
<name>A0AAV3M3L7_9GAMM</name>
<organism evidence="3 4">
    <name type="scientific">Providencia alcalifaciens 205/92</name>
    <dbReference type="NCBI Taxonomy" id="1256988"/>
    <lineage>
        <taxon>Bacteria</taxon>
        <taxon>Pseudomonadati</taxon>
        <taxon>Pseudomonadota</taxon>
        <taxon>Gammaproteobacteria</taxon>
        <taxon>Enterobacterales</taxon>
        <taxon>Morganellaceae</taxon>
        <taxon>Providencia</taxon>
    </lineage>
</organism>
<comment type="caution">
    <text evidence="3">The sequence shown here is derived from an EMBL/GenBank/DDBJ whole genome shotgun (WGS) entry which is preliminary data.</text>
</comment>
<dbReference type="InterPro" id="IPR048494">
    <property type="entry name" value="Dit-like_N"/>
</dbReference>
<dbReference type="Proteomes" id="UP000022311">
    <property type="component" value="Unassembled WGS sequence"/>
</dbReference>
<evidence type="ECO:0000313" key="4">
    <source>
        <dbReference type="Proteomes" id="UP000022311"/>
    </source>
</evidence>
<gene>
    <name evidence="3" type="ORF">HMPREF1563_2901</name>
</gene>
<dbReference type="AlphaFoldDB" id="A0AAV3M3L7"/>
<accession>A0AAV3M3L7</accession>
<reference evidence="3 4" key="1">
    <citation type="submission" date="2014-01" db="EMBL/GenBank/DDBJ databases">
        <authorList>
            <person name="Durkin A.S."/>
            <person name="McCorrison J."/>
            <person name="Torralba M."/>
            <person name="Gillis M."/>
            <person name="Haft D.H."/>
            <person name="Methe B."/>
            <person name="Sutton G."/>
            <person name="Nelson K.E."/>
        </authorList>
    </citation>
    <scope>NUCLEOTIDE SEQUENCE [LARGE SCALE GENOMIC DNA]</scope>
    <source>
        <strain evidence="3 4">205/92</strain>
    </source>
</reference>
<evidence type="ECO:0000259" key="2">
    <source>
        <dbReference type="Pfam" id="PF21821"/>
    </source>
</evidence>
<sequence>MDLTSGVFTGRASVITRAIGDFELDCTVREEHTSSLRMTKNPIESGADIADHAILEPKVLTITGIVVGYEPPRHFKKLMGIDNRVLDEYPLPIEVSGGTHQALAMIEQYISSAVLMNDRVTKVLAPWYPKTNVGATDGSQTRDRVGRAYESLLSIQKSGETIDVQTGIRLYKNMMITNIGISQDKPGAVEITLTLEEIFIVESQTAQGLHPDLRGQPKKKNMGRTQPISQESHSSLLKDGVSMMKDIIGSK</sequence>
<dbReference type="RefSeq" id="WP_036963070.1">
    <property type="nucleotide sequence ID" value="NZ_JALD01000057.1"/>
</dbReference>
<evidence type="ECO:0000256" key="1">
    <source>
        <dbReference type="SAM" id="MobiDB-lite"/>
    </source>
</evidence>
<feature type="compositionally biased region" description="Polar residues" evidence="1">
    <location>
        <begin position="223"/>
        <end position="235"/>
    </location>
</feature>
<proteinExistence type="predicted"/>
<feature type="region of interest" description="Disordered" evidence="1">
    <location>
        <begin position="209"/>
        <end position="236"/>
    </location>
</feature>
<protein>
    <recommendedName>
        <fullName evidence="2">Dit-like phage tail protein N-terminal domain-containing protein</fullName>
    </recommendedName>
</protein>
<dbReference type="EMBL" id="JALD01000057">
    <property type="protein sequence ID" value="EUD10109.1"/>
    <property type="molecule type" value="Genomic_DNA"/>
</dbReference>